<accession>B5Y7Y0</accession>
<dbReference type="AlphaFoldDB" id="B5Y7Y0"/>
<evidence type="ECO:0000313" key="2">
    <source>
        <dbReference type="Proteomes" id="UP000001732"/>
    </source>
</evidence>
<protein>
    <submittedName>
        <fullName evidence="1">Uncharacterized protein</fullName>
    </submittedName>
</protein>
<gene>
    <name evidence="1" type="ordered locus">COPRO5265_0518</name>
</gene>
<proteinExistence type="predicted"/>
<organism evidence="1 2">
    <name type="scientific">Coprothermobacter proteolyticus (strain ATCC 35245 / DSM 5265 / OCM 4 / BT)</name>
    <dbReference type="NCBI Taxonomy" id="309798"/>
    <lineage>
        <taxon>Bacteria</taxon>
        <taxon>Pseudomonadati</taxon>
        <taxon>Coprothermobacterota</taxon>
        <taxon>Coprothermobacteria</taxon>
        <taxon>Coprothermobacterales</taxon>
        <taxon>Coprothermobacteraceae</taxon>
        <taxon>Coprothermobacter</taxon>
    </lineage>
</organism>
<sequence>MSVKPNPCVVTLVSFVDHLVIGNFTMMGTLRNG</sequence>
<reference evidence="2" key="1">
    <citation type="submission" date="2008-08" db="EMBL/GenBank/DDBJ databases">
        <title>The complete genome sequence of Coprothermobacter proteolyticus strain ATCC 5245 / DSM 5265 / BT.</title>
        <authorList>
            <person name="Dodson R.J."/>
            <person name="Durkin A.S."/>
            <person name="Wu M."/>
            <person name="Eisen J."/>
            <person name="Sutton G."/>
        </authorList>
    </citation>
    <scope>NUCLEOTIDE SEQUENCE [LARGE SCALE GENOMIC DNA]</scope>
    <source>
        <strain evidence="2">ATCC 35245 / DSM 5265 / OCM 4 / BT</strain>
    </source>
</reference>
<name>B5Y7Y0_COPPD</name>
<dbReference type="EMBL" id="CP001145">
    <property type="protein sequence ID" value="ACI16817.1"/>
    <property type="molecule type" value="Genomic_DNA"/>
</dbReference>
<dbReference type="Proteomes" id="UP000001732">
    <property type="component" value="Chromosome"/>
</dbReference>
<reference evidence="1 2" key="2">
    <citation type="journal article" date="2014" name="Genome Announc.">
        <title>Complete Genome Sequence of Coprothermobacter proteolyticus DSM 5265.</title>
        <authorList>
            <person name="Alexiev A."/>
            <person name="Coil D.A."/>
            <person name="Badger J.H."/>
            <person name="Enticknap J."/>
            <person name="Ward N."/>
            <person name="Robb F.T."/>
            <person name="Eisen J.A."/>
        </authorList>
    </citation>
    <scope>NUCLEOTIDE SEQUENCE [LARGE SCALE GENOMIC DNA]</scope>
    <source>
        <strain evidence="2">ATCC 35245 / DSM 5265 / OCM 4 / BT</strain>
    </source>
</reference>
<evidence type="ECO:0000313" key="1">
    <source>
        <dbReference type="EMBL" id="ACI16817.1"/>
    </source>
</evidence>
<keyword evidence="2" id="KW-1185">Reference proteome</keyword>